<keyword evidence="4 5" id="KW-0472">Membrane</keyword>
<feature type="transmembrane region" description="Helical" evidence="5">
    <location>
        <begin position="186"/>
        <end position="209"/>
    </location>
</feature>
<sequence>MAKYLSISPLVIGLTIVAFGTSAPEVIISILAALRGSSEMAIGNVVGSNLFNMTFIVGVMAIISPLAVQDNTIRKEIPFTLLASVTLFIFMNDIFLHSGAKNVITRSEGIIFLVLFAVFLYYILEVIRKQRKKERGKQVSIPREEKKWGKAIAISILGLLAILLGGEFVVSSSSAIAIDLGMSETLVGLTIVAIGTSAPELVTAIIAAIKKESDIALGNIVGSGVFNILFVLGVAATITPLTVDPRVILDVIILIFFTLILLIFSRTKHTVGKGEGSILVLMYVIYLIYIIIRN</sequence>
<dbReference type="NCBIfam" id="TIGR00367">
    <property type="entry name" value="calcium/sodium antiporter"/>
    <property type="match status" value="1"/>
</dbReference>
<proteinExistence type="predicted"/>
<dbReference type="AlphaFoldDB" id="K4MIH5"/>
<feature type="transmembrane region" description="Helical" evidence="5">
    <location>
        <begin position="216"/>
        <end position="241"/>
    </location>
</feature>
<dbReference type="EMBL" id="JX399368">
    <property type="protein sequence ID" value="AFV25791.1"/>
    <property type="molecule type" value="Genomic_DNA"/>
</dbReference>
<evidence type="ECO:0000256" key="5">
    <source>
        <dbReference type="SAM" id="Phobius"/>
    </source>
</evidence>
<dbReference type="InterPro" id="IPR004481">
    <property type="entry name" value="K/Na/Ca-exchanger"/>
</dbReference>
<protein>
    <submittedName>
        <fullName evidence="7">Sodium ion:calcium ion antiporter transporter</fullName>
    </submittedName>
</protein>
<dbReference type="InterPro" id="IPR044880">
    <property type="entry name" value="NCX_ion-bd_dom_sf"/>
</dbReference>
<dbReference type="GO" id="GO:0005886">
    <property type="term" value="C:plasma membrane"/>
    <property type="evidence" value="ECO:0007669"/>
    <property type="project" value="TreeGrafter"/>
</dbReference>
<feature type="domain" description="Sodium/calcium exchanger membrane region" evidence="6">
    <location>
        <begin position="2"/>
        <end position="123"/>
    </location>
</feature>
<evidence type="ECO:0000256" key="3">
    <source>
        <dbReference type="ARBA" id="ARBA00022989"/>
    </source>
</evidence>
<evidence type="ECO:0000256" key="1">
    <source>
        <dbReference type="ARBA" id="ARBA00004141"/>
    </source>
</evidence>
<feature type="transmembrane region" description="Helical" evidence="5">
    <location>
        <begin position="247"/>
        <end position="264"/>
    </location>
</feature>
<feature type="domain" description="Sodium/calcium exchanger membrane region" evidence="6">
    <location>
        <begin position="151"/>
        <end position="291"/>
    </location>
</feature>
<feature type="transmembrane region" description="Helical" evidence="5">
    <location>
        <begin position="46"/>
        <end position="67"/>
    </location>
</feature>
<feature type="transmembrane region" description="Helical" evidence="5">
    <location>
        <begin position="276"/>
        <end position="292"/>
    </location>
</feature>
<dbReference type="GO" id="GO:0006874">
    <property type="term" value="P:intracellular calcium ion homeostasis"/>
    <property type="evidence" value="ECO:0007669"/>
    <property type="project" value="TreeGrafter"/>
</dbReference>
<dbReference type="GO" id="GO:0005262">
    <property type="term" value="F:calcium channel activity"/>
    <property type="evidence" value="ECO:0007669"/>
    <property type="project" value="TreeGrafter"/>
</dbReference>
<evidence type="ECO:0000313" key="7">
    <source>
        <dbReference type="EMBL" id="AFV25791.1"/>
    </source>
</evidence>
<feature type="transmembrane region" description="Helical" evidence="5">
    <location>
        <begin position="109"/>
        <end position="127"/>
    </location>
</feature>
<feature type="transmembrane region" description="Helical" evidence="5">
    <location>
        <begin position="148"/>
        <end position="166"/>
    </location>
</feature>
<keyword evidence="2 5" id="KW-0812">Transmembrane</keyword>
<feature type="transmembrane region" description="Helical" evidence="5">
    <location>
        <begin position="12"/>
        <end position="34"/>
    </location>
</feature>
<feature type="transmembrane region" description="Helical" evidence="5">
    <location>
        <begin position="79"/>
        <end position="97"/>
    </location>
</feature>
<gene>
    <name evidence="7" type="ORF">BalcAV2011</name>
</gene>
<organism evidence="7">
    <name type="scientific">Alkalihalobacillus alcalophilus ATCC 27647 = CGMCC 1.3604</name>
    <dbReference type="NCBI Taxonomy" id="1218173"/>
    <lineage>
        <taxon>Bacteria</taxon>
        <taxon>Bacillati</taxon>
        <taxon>Bacillota</taxon>
        <taxon>Bacilli</taxon>
        <taxon>Bacillales</taxon>
        <taxon>Bacillaceae</taxon>
        <taxon>Alkalihalobacillus</taxon>
    </lineage>
</organism>
<dbReference type="PANTHER" id="PTHR10846">
    <property type="entry name" value="SODIUM/POTASSIUM/CALCIUM EXCHANGER"/>
    <property type="match status" value="1"/>
</dbReference>
<dbReference type="GO" id="GO:0008273">
    <property type="term" value="F:calcium, potassium:sodium antiporter activity"/>
    <property type="evidence" value="ECO:0007669"/>
    <property type="project" value="TreeGrafter"/>
</dbReference>
<comment type="subcellular location">
    <subcellularLocation>
        <location evidence="1">Membrane</location>
        <topology evidence="1">Multi-pass membrane protein</topology>
    </subcellularLocation>
</comment>
<keyword evidence="3 5" id="KW-1133">Transmembrane helix</keyword>
<dbReference type="InterPro" id="IPR004837">
    <property type="entry name" value="NaCa_Exmemb"/>
</dbReference>
<evidence type="ECO:0000256" key="4">
    <source>
        <dbReference type="ARBA" id="ARBA00023136"/>
    </source>
</evidence>
<reference evidence="7" key="1">
    <citation type="submission" date="2012-07" db="EMBL/GenBank/DDBJ databases">
        <title>A Draft Genome for Bacillus alcalophilus strain ATCC 27647.</title>
        <authorList>
            <person name="Attie O."/>
            <person name="Jayaprakash A."/>
            <person name="Sachidanandam R."/>
            <person name="Shah H."/>
            <person name="Paulsen I."/>
            <person name="Morino M."/>
            <person name="Ito M."/>
            <person name="Krulwich T."/>
        </authorList>
    </citation>
    <scope>NUCLEOTIDE SEQUENCE</scope>
    <source>
        <strain evidence="7">ATCC 27647</strain>
    </source>
</reference>
<dbReference type="PANTHER" id="PTHR10846:SF8">
    <property type="entry name" value="INNER MEMBRANE PROTEIN YRBG"/>
    <property type="match status" value="1"/>
</dbReference>
<dbReference type="Gene3D" id="1.20.1420.30">
    <property type="entry name" value="NCX, central ion-binding region"/>
    <property type="match status" value="1"/>
</dbReference>
<dbReference type="Pfam" id="PF01699">
    <property type="entry name" value="Na_Ca_ex"/>
    <property type="match status" value="2"/>
</dbReference>
<evidence type="ECO:0000259" key="6">
    <source>
        <dbReference type="Pfam" id="PF01699"/>
    </source>
</evidence>
<name>K4MIH5_ALKAL</name>
<accession>K4MIH5</accession>
<evidence type="ECO:0000256" key="2">
    <source>
        <dbReference type="ARBA" id="ARBA00022692"/>
    </source>
</evidence>